<keyword evidence="3" id="KW-1185">Reference proteome</keyword>
<proteinExistence type="predicted"/>
<organism evidence="2 3">
    <name type="scientific">Actinocorallia longicatena</name>
    <dbReference type="NCBI Taxonomy" id="111803"/>
    <lineage>
        <taxon>Bacteria</taxon>
        <taxon>Bacillati</taxon>
        <taxon>Actinomycetota</taxon>
        <taxon>Actinomycetes</taxon>
        <taxon>Streptosporangiales</taxon>
        <taxon>Thermomonosporaceae</taxon>
        <taxon>Actinocorallia</taxon>
    </lineage>
</organism>
<evidence type="ECO:0008006" key="4">
    <source>
        <dbReference type="Google" id="ProtNLM"/>
    </source>
</evidence>
<dbReference type="EMBL" id="BAAAUV010000021">
    <property type="protein sequence ID" value="GAA3231021.1"/>
    <property type="molecule type" value="Genomic_DNA"/>
</dbReference>
<feature type="region of interest" description="Disordered" evidence="1">
    <location>
        <begin position="1"/>
        <end position="75"/>
    </location>
</feature>
<evidence type="ECO:0000313" key="3">
    <source>
        <dbReference type="Proteomes" id="UP001501237"/>
    </source>
</evidence>
<name>A0ABP6QIR6_9ACTN</name>
<sequence length="407" mass="45041">MNQQQLPDESEPHRDDRRHQQPQGGQDPQQQQQQQAAPQQPWTGALQQPWMQGMPGGGGPPQGMPPIQAVMPAPPPPPVPPVPLILNEQPMATAGRVPAVPGRAVLYLDRNGALVELARPPLAFTTVRYKFRYEVDIGDHSMSAQLEVPSASMAAKFQLTVHVGWRVTDPARIVRARMPDGNEFVRTRLIELLQPIARRYTIDRDAAFEEKVGEVLSRGNVTFDEGITLFRLIAQVDHDAGAAARNAAWVNATFQSEMTAQGIADLRNQVSGQEDLLFLFLQRHPDQVGEVIGDIRTRGTLDRQQRIELFNKLVDNDLIQDADIEPLRKMIITPIEGFVGNNPTGAFFTEQVPIQPGPSEARQALPPPPPASYDEDEEEDVMPDRVIGGSVDGVADWRPPPWQRGGQ</sequence>
<feature type="compositionally biased region" description="Low complexity" evidence="1">
    <location>
        <begin position="21"/>
        <end position="53"/>
    </location>
</feature>
<feature type="compositionally biased region" description="Pro residues" evidence="1">
    <location>
        <begin position="398"/>
        <end position="407"/>
    </location>
</feature>
<comment type="caution">
    <text evidence="2">The sequence shown here is derived from an EMBL/GenBank/DDBJ whole genome shotgun (WGS) entry which is preliminary data.</text>
</comment>
<feature type="region of interest" description="Disordered" evidence="1">
    <location>
        <begin position="350"/>
        <end position="407"/>
    </location>
</feature>
<evidence type="ECO:0000313" key="2">
    <source>
        <dbReference type="EMBL" id="GAA3231021.1"/>
    </source>
</evidence>
<dbReference type="RefSeq" id="WP_344835391.1">
    <property type="nucleotide sequence ID" value="NZ_BAAAUV010000021.1"/>
</dbReference>
<gene>
    <name evidence="2" type="ORF">GCM10010468_61910</name>
</gene>
<evidence type="ECO:0000256" key="1">
    <source>
        <dbReference type="SAM" id="MobiDB-lite"/>
    </source>
</evidence>
<accession>A0ABP6QIR6</accession>
<reference evidence="3" key="1">
    <citation type="journal article" date="2019" name="Int. J. Syst. Evol. Microbiol.">
        <title>The Global Catalogue of Microorganisms (GCM) 10K type strain sequencing project: providing services to taxonomists for standard genome sequencing and annotation.</title>
        <authorList>
            <consortium name="The Broad Institute Genomics Platform"/>
            <consortium name="The Broad Institute Genome Sequencing Center for Infectious Disease"/>
            <person name="Wu L."/>
            <person name="Ma J."/>
        </authorList>
    </citation>
    <scope>NUCLEOTIDE SEQUENCE [LARGE SCALE GENOMIC DNA]</scope>
    <source>
        <strain evidence="3">JCM 9377</strain>
    </source>
</reference>
<dbReference type="Proteomes" id="UP001501237">
    <property type="component" value="Unassembled WGS sequence"/>
</dbReference>
<protein>
    <recommendedName>
        <fullName evidence="4">SPFH domain/Band 7 family protein</fullName>
    </recommendedName>
</protein>
<feature type="compositionally biased region" description="Basic and acidic residues" evidence="1">
    <location>
        <begin position="10"/>
        <end position="19"/>
    </location>
</feature>